<name>A0A8K0JTG4_LADFU</name>
<evidence type="ECO:0000256" key="1">
    <source>
        <dbReference type="ARBA" id="ARBA00022574"/>
    </source>
</evidence>
<keyword evidence="1" id="KW-0853">WD repeat</keyword>
<organism evidence="3 4">
    <name type="scientific">Ladona fulva</name>
    <name type="common">Scarce chaser dragonfly</name>
    <name type="synonym">Libellula fulva</name>
    <dbReference type="NCBI Taxonomy" id="123851"/>
    <lineage>
        <taxon>Eukaryota</taxon>
        <taxon>Metazoa</taxon>
        <taxon>Ecdysozoa</taxon>
        <taxon>Arthropoda</taxon>
        <taxon>Hexapoda</taxon>
        <taxon>Insecta</taxon>
        <taxon>Pterygota</taxon>
        <taxon>Palaeoptera</taxon>
        <taxon>Odonata</taxon>
        <taxon>Epiprocta</taxon>
        <taxon>Anisoptera</taxon>
        <taxon>Libelluloidea</taxon>
        <taxon>Libellulidae</taxon>
        <taxon>Ladona</taxon>
    </lineage>
</organism>
<dbReference type="PANTHER" id="PTHR14107:SF16">
    <property type="entry name" value="AT02583P"/>
    <property type="match status" value="1"/>
</dbReference>
<dbReference type="EMBL" id="KZ308124">
    <property type="protein sequence ID" value="KAG8222131.1"/>
    <property type="molecule type" value="Genomic_DNA"/>
</dbReference>
<dbReference type="InterPro" id="IPR036322">
    <property type="entry name" value="WD40_repeat_dom_sf"/>
</dbReference>
<dbReference type="SUPFAM" id="SSF50978">
    <property type="entry name" value="WD40 repeat-like"/>
    <property type="match status" value="1"/>
</dbReference>
<evidence type="ECO:0008006" key="5">
    <source>
        <dbReference type="Google" id="ProtNLM"/>
    </source>
</evidence>
<proteinExistence type="predicted"/>
<dbReference type="InterPro" id="IPR015943">
    <property type="entry name" value="WD40/YVTN_repeat-like_dom_sf"/>
</dbReference>
<evidence type="ECO:0000313" key="4">
    <source>
        <dbReference type="Proteomes" id="UP000792457"/>
    </source>
</evidence>
<feature type="non-terminal residue" evidence="3">
    <location>
        <position position="241"/>
    </location>
</feature>
<dbReference type="InterPro" id="IPR051362">
    <property type="entry name" value="WD_repeat_creC_regulators"/>
</dbReference>
<dbReference type="OrthoDB" id="8170986at2759"/>
<keyword evidence="2" id="KW-0677">Repeat</keyword>
<dbReference type="PANTHER" id="PTHR14107">
    <property type="entry name" value="WD REPEAT PROTEIN"/>
    <property type="match status" value="1"/>
</dbReference>
<accession>A0A8K0JTG4</accession>
<dbReference type="Gene3D" id="2.130.10.10">
    <property type="entry name" value="YVTN repeat-like/Quinoprotein amine dehydrogenase"/>
    <property type="match status" value="1"/>
</dbReference>
<sequence length="241" mass="26663">MAVQVDGGGKDELKTQFMTREGTYRLTPSDYSRPNRVGYTNTQGSTSVRVSFVTLPDPGGNGDRICFNFGRELYVYVYKGVRKAAEIAKPLDKKVYKGTNPTCHDFNTTTMTADSVSLLVGFSTGQIQLFDPIKKELSKLFNEERLIDKTKVTCVRWVPGSPNLFLASHGSGQLYFYNDELPCGTAPPHYTPVKQGDGYTIYTCKTKGGARNPIFRWAVGEGRVNEFAFSPCSPHLAIASQ</sequence>
<gene>
    <name evidence="3" type="ORF">J437_LFUL002128</name>
</gene>
<evidence type="ECO:0000256" key="2">
    <source>
        <dbReference type="ARBA" id="ARBA00022737"/>
    </source>
</evidence>
<reference evidence="3" key="1">
    <citation type="submission" date="2013-04" db="EMBL/GenBank/DDBJ databases">
        <authorList>
            <person name="Qu J."/>
            <person name="Murali S.C."/>
            <person name="Bandaranaike D."/>
            <person name="Bellair M."/>
            <person name="Blankenburg K."/>
            <person name="Chao H."/>
            <person name="Dinh H."/>
            <person name="Doddapaneni H."/>
            <person name="Downs B."/>
            <person name="Dugan-Rocha S."/>
            <person name="Elkadiri S."/>
            <person name="Gnanaolivu R.D."/>
            <person name="Hernandez B."/>
            <person name="Javaid M."/>
            <person name="Jayaseelan J.C."/>
            <person name="Lee S."/>
            <person name="Li M."/>
            <person name="Ming W."/>
            <person name="Munidasa M."/>
            <person name="Muniz J."/>
            <person name="Nguyen L."/>
            <person name="Ongeri F."/>
            <person name="Osuji N."/>
            <person name="Pu L.-L."/>
            <person name="Puazo M."/>
            <person name="Qu C."/>
            <person name="Quiroz J."/>
            <person name="Raj R."/>
            <person name="Weissenberger G."/>
            <person name="Xin Y."/>
            <person name="Zou X."/>
            <person name="Han Y."/>
            <person name="Richards S."/>
            <person name="Worley K."/>
            <person name="Muzny D."/>
            <person name="Gibbs R."/>
        </authorList>
    </citation>
    <scope>NUCLEOTIDE SEQUENCE</scope>
    <source>
        <strain evidence="3">Sampled in the wild</strain>
    </source>
</reference>
<comment type="caution">
    <text evidence="3">The sequence shown here is derived from an EMBL/GenBank/DDBJ whole genome shotgun (WGS) entry which is preliminary data.</text>
</comment>
<reference evidence="3" key="2">
    <citation type="submission" date="2017-10" db="EMBL/GenBank/DDBJ databases">
        <title>Ladona fulva Genome sequencing and assembly.</title>
        <authorList>
            <person name="Murali S."/>
            <person name="Richards S."/>
            <person name="Bandaranaike D."/>
            <person name="Bellair M."/>
            <person name="Blankenburg K."/>
            <person name="Chao H."/>
            <person name="Dinh H."/>
            <person name="Doddapaneni H."/>
            <person name="Dugan-Rocha S."/>
            <person name="Elkadiri S."/>
            <person name="Gnanaolivu R."/>
            <person name="Hernandez B."/>
            <person name="Skinner E."/>
            <person name="Javaid M."/>
            <person name="Lee S."/>
            <person name="Li M."/>
            <person name="Ming W."/>
            <person name="Munidasa M."/>
            <person name="Muniz J."/>
            <person name="Nguyen L."/>
            <person name="Hughes D."/>
            <person name="Osuji N."/>
            <person name="Pu L.-L."/>
            <person name="Puazo M."/>
            <person name="Qu C."/>
            <person name="Quiroz J."/>
            <person name="Raj R."/>
            <person name="Weissenberger G."/>
            <person name="Xin Y."/>
            <person name="Zou X."/>
            <person name="Han Y."/>
            <person name="Worley K."/>
            <person name="Muzny D."/>
            <person name="Gibbs R."/>
        </authorList>
    </citation>
    <scope>NUCLEOTIDE SEQUENCE</scope>
    <source>
        <strain evidence="3">Sampled in the wild</strain>
    </source>
</reference>
<evidence type="ECO:0000313" key="3">
    <source>
        <dbReference type="EMBL" id="KAG8222131.1"/>
    </source>
</evidence>
<protein>
    <recommendedName>
        <fullName evidence="5">WD repeat-containing protein 20</fullName>
    </recommendedName>
</protein>
<dbReference type="Proteomes" id="UP000792457">
    <property type="component" value="Unassembled WGS sequence"/>
</dbReference>
<keyword evidence="4" id="KW-1185">Reference proteome</keyword>
<dbReference type="AlphaFoldDB" id="A0A8K0JTG4"/>